<gene>
    <name evidence="2" type="ORF">Bealeia1_01706</name>
</gene>
<dbReference type="Pfam" id="PF12697">
    <property type="entry name" value="Abhydrolase_6"/>
    <property type="match status" value="1"/>
</dbReference>
<dbReference type="PANTHER" id="PTHR43798:SF33">
    <property type="entry name" value="HYDROLASE, PUTATIVE (AFU_ORTHOLOGUE AFUA_2G14860)-RELATED"/>
    <property type="match status" value="1"/>
</dbReference>
<dbReference type="InterPro" id="IPR000073">
    <property type="entry name" value="AB_hydrolase_1"/>
</dbReference>
<proteinExistence type="predicted"/>
<keyword evidence="3" id="KW-1185">Reference proteome</keyword>
<evidence type="ECO:0000313" key="2">
    <source>
        <dbReference type="EMBL" id="WVX67497.1"/>
    </source>
</evidence>
<evidence type="ECO:0000259" key="1">
    <source>
        <dbReference type="Pfam" id="PF12697"/>
    </source>
</evidence>
<dbReference type="RefSeq" id="WP_331256232.1">
    <property type="nucleotide sequence ID" value="NZ_CP133270.1"/>
</dbReference>
<dbReference type="Proteomes" id="UP001330434">
    <property type="component" value="Chromosome"/>
</dbReference>
<sequence length="292" mass="32776">MSSLAQLKTIEPSQEFYWGLSPEGFHQLSYLEWGDPRNPKVLICVHGLTRNSRDFDYLARALSKDYRVICPDVVGRGDSDYIGSTLIYNFTQYISDMVALIARIGAKEVNWLGTSMGGIVGMMMASFPKTPIKNLILNDVGMVVPSLAMNRIATYARNDVGFKSLEEARKYFQTIMPNFGIKERSQWDHIARWGTRQDPEGTFKLAYDPAIGQAFLSASSNDIHLETFWHDLKCPVLVIRGQESDLLTPEIVEKMSYLQPQMEVVEIPGAGHAPALMSSEEIEGVSAWLNKT</sequence>
<dbReference type="EMBL" id="CP133270">
    <property type="protein sequence ID" value="WVX67497.1"/>
    <property type="molecule type" value="Genomic_DNA"/>
</dbReference>
<protein>
    <submittedName>
        <fullName evidence="2">Alpha/beta hydrolase</fullName>
    </submittedName>
</protein>
<dbReference type="GO" id="GO:0016787">
    <property type="term" value="F:hydrolase activity"/>
    <property type="evidence" value="ECO:0007669"/>
    <property type="project" value="UniProtKB-KW"/>
</dbReference>
<organism evidence="2 3">
    <name type="scientific">Candidatus Bealeia paramacronuclearis</name>
    <dbReference type="NCBI Taxonomy" id="1921001"/>
    <lineage>
        <taxon>Bacteria</taxon>
        <taxon>Pseudomonadati</taxon>
        <taxon>Pseudomonadota</taxon>
        <taxon>Alphaproteobacteria</taxon>
        <taxon>Holosporales</taxon>
        <taxon>Holosporaceae</taxon>
        <taxon>Candidatus Bealeia</taxon>
    </lineage>
</organism>
<accession>A0ABZ2C4V1</accession>
<dbReference type="Gene3D" id="3.40.50.1820">
    <property type="entry name" value="alpha/beta hydrolase"/>
    <property type="match status" value="1"/>
</dbReference>
<feature type="domain" description="AB hydrolase-1" evidence="1">
    <location>
        <begin position="42"/>
        <end position="278"/>
    </location>
</feature>
<dbReference type="InterPro" id="IPR050266">
    <property type="entry name" value="AB_hydrolase_sf"/>
</dbReference>
<reference evidence="2 3" key="1">
    <citation type="journal article" date="2024" name="Environ. Microbiol.">
        <title>Novel evolutionary insights on the interactions of the Holosporales (Alphaproteobacteria) with eukaryotic hosts from comparative genomics.</title>
        <authorList>
            <person name="Giovannini M."/>
            <person name="Petroni G."/>
            <person name="Castelli M."/>
        </authorList>
    </citation>
    <scope>NUCLEOTIDE SEQUENCE [LARGE SCALE GENOMIC DNA]</scope>
    <source>
        <strain evidence="2 3">US_Bl 15I1</strain>
    </source>
</reference>
<keyword evidence="2" id="KW-0378">Hydrolase</keyword>
<dbReference type="InterPro" id="IPR029058">
    <property type="entry name" value="AB_hydrolase_fold"/>
</dbReference>
<dbReference type="PANTHER" id="PTHR43798">
    <property type="entry name" value="MONOACYLGLYCEROL LIPASE"/>
    <property type="match status" value="1"/>
</dbReference>
<name>A0ABZ2C4V1_9PROT</name>
<dbReference type="SUPFAM" id="SSF53474">
    <property type="entry name" value="alpha/beta-Hydrolases"/>
    <property type="match status" value="1"/>
</dbReference>
<dbReference type="PRINTS" id="PR00111">
    <property type="entry name" value="ABHYDROLASE"/>
</dbReference>
<evidence type="ECO:0000313" key="3">
    <source>
        <dbReference type="Proteomes" id="UP001330434"/>
    </source>
</evidence>